<dbReference type="EMBL" id="BNCQ01000008">
    <property type="protein sequence ID" value="GIM01053.1"/>
    <property type="molecule type" value="Genomic_DNA"/>
</dbReference>
<feature type="region of interest" description="Disordered" evidence="1">
    <location>
        <begin position="723"/>
        <end position="743"/>
    </location>
</feature>
<feature type="transmembrane region" description="Helical" evidence="2">
    <location>
        <begin position="117"/>
        <end position="137"/>
    </location>
</feature>
<feature type="transmembrane region" description="Helical" evidence="2">
    <location>
        <begin position="171"/>
        <end position="188"/>
    </location>
</feature>
<keyword evidence="2" id="KW-1133">Transmembrane helix</keyword>
<name>A0A8J4LLM1_9CHLO</name>
<sequence>MVNKSTVASSPRRHDLWWNVVLLIVLTYLQAFGYAQLAKPFCAGEPHTLPKSYLSDNYPCDGSIMEKVLYLAARPGRVYSDYLRLHPKDRWVSASAACMLVRLVLALLWPASTHFKWAPVVHRMVAPLTLLGWVVVYRQEPSVLALWFIRSWPLLDCAYALAFPTTVGLEAMYGISSFVISALLGLNMNSRRSHLVFTLTTCAVSTAWIQYVHVCWNKARSGSVGRRCQSSSNGGGGRSGGVNSSHAGETFQASRIGLESTQEEGEAARSWGLKFASPDAVEQSLANVPPEEAAVVPTHRNAAKTHPFPSVLQLKQRRRQTGGARGAGEHSGEDDGGGSAAAVTEASPPHPQMCTEAPAAVGRRCYRLLPSPDKSSGGEGCFGRPISNGASNDADLHKVMEPAETAAAAPPPRAAYVPVVRLIRMQLKIHGADPVQMTPGYEDRISTAVMAAGYELESVHVRRGCIELVVNVRAWQDPPGTSETAEVDRAADHSDLSGEFDIGSIIRALQLDHTADSQFDVQDSASTKLADLATEGRERAEGAETAGLQSGHDAWTHPLLLLHASPPTQPVPPNLLTSFQRLPETRPCEAVPCSEMEATGLAVCSHPITVLAASAEGQQVAALELVQMSPPGRGFAADFSATATAAAAASVVGVTATRPATAAAQWSVRAHPRIFCTAAGSSSGDAVGFGHGAPTHPEGTVYGPFHLTLTYVLQAPPAASKVVGSGAGTTADGDSAPTSMTSGPATAGWALSPPITDGLQVLLRSRGFHLPARVLQITSVSLAAKPGSQELGPAVAGAAAATSAIYEENGHAFAATTKEALQFKLELPYLPVRPGLLVMDAIGIATVPMVLLREQAVVLELQEVLNRWDGSDDELDGLLYDISTYVHAVSEAEEMAAANQVAAAAGAPERGSSRTSRHRALPLTPRVINLGCHILAFSQRNGWRAFCAMLQQQLCDAIRVPMSRPPLPLQLVTDPGMTSSLQCPPQLPAAAVREECRMTRGPNWPAATLDAMAREGPAPGFGGVADDGLSPLSRDSEGPCAHANDQAQSIVVSAIKGTAMAAASPAALWGCAGPSETAMWTPSSIGNSDSAAEDATGNCSDQGQVACGPKAALAAAVGWVAALLAESPRGSDRAEFRSYRTSWRAVQAYVIQWIDAMILMAVLCRLLREWWLGTAVWDASVFSATICLLGTLPGLTSAAAWLVLPWDKWMRLADRCVIARQAANFLVHLLLGLSRWRTPACLNVYEAGIGVWMLEGIVHPGACLLSPATALLTALVRAPLMSRTWLILVGDTEPCAETRRRKAVMCGCGVACLSVATSLICHWWLCYCYRRRQHHRTCAKLE</sequence>
<accession>A0A8J4LLM1</accession>
<feature type="region of interest" description="Disordered" evidence="1">
    <location>
        <begin position="299"/>
        <end position="355"/>
    </location>
</feature>
<feature type="transmembrane region" description="Helical" evidence="2">
    <location>
        <begin position="1146"/>
        <end position="1168"/>
    </location>
</feature>
<feature type="transmembrane region" description="Helical" evidence="2">
    <location>
        <begin position="1180"/>
        <end position="1204"/>
    </location>
</feature>
<dbReference type="OrthoDB" id="552891at2759"/>
<keyword evidence="6" id="KW-1185">Reference proteome</keyword>
<feature type="transmembrane region" description="Helical" evidence="2">
    <location>
        <begin position="1303"/>
        <end position="1325"/>
    </location>
</feature>
<gene>
    <name evidence="3" type="ORF">Vretifemale_5965</name>
    <name evidence="4" type="ORF">Vretimale_5914</name>
</gene>
<organism evidence="4 5">
    <name type="scientific">Volvox reticuliferus</name>
    <dbReference type="NCBI Taxonomy" id="1737510"/>
    <lineage>
        <taxon>Eukaryota</taxon>
        <taxon>Viridiplantae</taxon>
        <taxon>Chlorophyta</taxon>
        <taxon>core chlorophytes</taxon>
        <taxon>Chlorophyceae</taxon>
        <taxon>CS clade</taxon>
        <taxon>Chlamydomonadales</taxon>
        <taxon>Volvocaceae</taxon>
        <taxon>Volvox</taxon>
    </lineage>
</organism>
<dbReference type="Proteomes" id="UP000747110">
    <property type="component" value="Unassembled WGS sequence"/>
</dbReference>
<dbReference type="EMBL" id="BNCP01000008">
    <property type="protein sequence ID" value="GIL76351.1"/>
    <property type="molecule type" value="Genomic_DNA"/>
</dbReference>
<evidence type="ECO:0000313" key="3">
    <source>
        <dbReference type="EMBL" id="GIL76351.1"/>
    </source>
</evidence>
<evidence type="ECO:0000313" key="6">
    <source>
        <dbReference type="Proteomes" id="UP000747110"/>
    </source>
</evidence>
<protein>
    <submittedName>
        <fullName evidence="4">Uncharacterized protein</fullName>
    </submittedName>
</protein>
<evidence type="ECO:0000256" key="1">
    <source>
        <dbReference type="SAM" id="MobiDB-lite"/>
    </source>
</evidence>
<feature type="transmembrane region" description="Helical" evidence="2">
    <location>
        <begin position="91"/>
        <end position="111"/>
    </location>
</feature>
<proteinExistence type="predicted"/>
<evidence type="ECO:0000313" key="4">
    <source>
        <dbReference type="EMBL" id="GIM01053.1"/>
    </source>
</evidence>
<feature type="region of interest" description="Disordered" evidence="1">
    <location>
        <begin position="223"/>
        <end position="246"/>
    </location>
</feature>
<feature type="transmembrane region" description="Helical" evidence="2">
    <location>
        <begin position="195"/>
        <end position="213"/>
    </location>
</feature>
<keyword evidence="2" id="KW-0472">Membrane</keyword>
<evidence type="ECO:0000256" key="2">
    <source>
        <dbReference type="SAM" id="Phobius"/>
    </source>
</evidence>
<feature type="transmembrane region" description="Helical" evidence="2">
    <location>
        <begin position="16"/>
        <end position="35"/>
    </location>
</feature>
<evidence type="ECO:0000313" key="5">
    <source>
        <dbReference type="Proteomes" id="UP000722791"/>
    </source>
</evidence>
<comment type="caution">
    <text evidence="4">The sequence shown here is derived from an EMBL/GenBank/DDBJ whole genome shotgun (WGS) entry which is preliminary data.</text>
</comment>
<keyword evidence="2" id="KW-0812">Transmembrane</keyword>
<reference evidence="4" key="1">
    <citation type="journal article" date="2021" name="Proc. Natl. Acad. Sci. U.S.A.">
        <title>Three genomes in the algal genus Volvox reveal the fate of a haploid sex-determining region after a transition to homothallism.</title>
        <authorList>
            <person name="Yamamoto K."/>
            <person name="Hamaji T."/>
            <person name="Kawai-Toyooka H."/>
            <person name="Matsuzaki R."/>
            <person name="Takahashi F."/>
            <person name="Nishimura Y."/>
            <person name="Kawachi M."/>
            <person name="Noguchi H."/>
            <person name="Minakuchi Y."/>
            <person name="Umen J.G."/>
            <person name="Toyoda A."/>
            <person name="Nozaki H."/>
        </authorList>
    </citation>
    <scope>NUCLEOTIDE SEQUENCE</scope>
    <source>
        <strain evidence="4">NIES-3785</strain>
        <strain evidence="3">NIES-3786</strain>
    </source>
</reference>
<dbReference type="Proteomes" id="UP000722791">
    <property type="component" value="Unassembled WGS sequence"/>
</dbReference>